<feature type="chain" id="PRO_5026784741" evidence="1">
    <location>
        <begin position="20"/>
        <end position="174"/>
    </location>
</feature>
<feature type="signal peptide" evidence="1">
    <location>
        <begin position="1"/>
        <end position="19"/>
    </location>
</feature>
<accession>A0A6L7I136</accession>
<dbReference type="Proteomes" id="UP000474778">
    <property type="component" value="Unassembled WGS sequence"/>
</dbReference>
<dbReference type="EMBL" id="WRPA01000017">
    <property type="protein sequence ID" value="MXR70262.1"/>
    <property type="molecule type" value="Genomic_DNA"/>
</dbReference>
<evidence type="ECO:0000313" key="3">
    <source>
        <dbReference type="Proteomes" id="UP000474778"/>
    </source>
</evidence>
<dbReference type="InterPro" id="IPR011250">
    <property type="entry name" value="OMP/PagP_B-barrel"/>
</dbReference>
<dbReference type="RefSeq" id="WP_160798187.1">
    <property type="nucleotide sequence ID" value="NZ_WRPA01000017.1"/>
</dbReference>
<evidence type="ECO:0000313" key="2">
    <source>
        <dbReference type="EMBL" id="MXR70262.1"/>
    </source>
</evidence>
<sequence length="174" mass="19245">MLKPLLTAILLMAATPLLAADQAQGPSPKTAITLDYIPAESALYGITLAPSHYDRDYANWGYYLGYAQSQKRDIAVEAPSEAYSQDKLWRFGLSYGLTDHLSLYGGASAYTQEYSYTNNISPRIVDGKPTWETERETRWGGELGVRYRLGRHLVLGLGYDSASQSALFSLGYSN</sequence>
<keyword evidence="1" id="KW-0732">Signal</keyword>
<keyword evidence="3" id="KW-1185">Reference proteome</keyword>
<dbReference type="Gene3D" id="2.40.160.60">
    <property type="entry name" value="Outer membrane protein transport protein (OMPP1/FadL/TodX)"/>
    <property type="match status" value="1"/>
</dbReference>
<organism evidence="2 3">
    <name type="scientific">Shewanella insulae</name>
    <dbReference type="NCBI Taxonomy" id="2681496"/>
    <lineage>
        <taxon>Bacteria</taxon>
        <taxon>Pseudomonadati</taxon>
        <taxon>Pseudomonadota</taxon>
        <taxon>Gammaproteobacteria</taxon>
        <taxon>Alteromonadales</taxon>
        <taxon>Shewanellaceae</taxon>
        <taxon>Shewanella</taxon>
    </lineage>
</organism>
<proteinExistence type="predicted"/>
<keyword evidence="2" id="KW-0675">Receptor</keyword>
<name>A0A6L7I136_9GAMM</name>
<dbReference type="AlphaFoldDB" id="A0A6L7I136"/>
<gene>
    <name evidence="2" type="ORF">GNT65_16515</name>
</gene>
<reference evidence="2 3" key="1">
    <citation type="submission" date="2019-12" db="EMBL/GenBank/DDBJ databases">
        <title>Shewanella insulae sp. nov., isolated from a tidal flat.</title>
        <authorList>
            <person name="Yoon J.-H."/>
        </authorList>
    </citation>
    <scope>NUCLEOTIDE SEQUENCE [LARGE SCALE GENOMIC DNA]</scope>
    <source>
        <strain evidence="2 3">JBTF-M18</strain>
    </source>
</reference>
<dbReference type="SUPFAM" id="SSF56925">
    <property type="entry name" value="OMPA-like"/>
    <property type="match status" value="1"/>
</dbReference>
<evidence type="ECO:0000256" key="1">
    <source>
        <dbReference type="SAM" id="SignalP"/>
    </source>
</evidence>
<protein>
    <submittedName>
        <fullName evidence="2">TonB-dependent receptor</fullName>
    </submittedName>
</protein>
<comment type="caution">
    <text evidence="2">The sequence shown here is derived from an EMBL/GenBank/DDBJ whole genome shotgun (WGS) entry which is preliminary data.</text>
</comment>